<comment type="similarity">
    <text evidence="1">Belongs to the sigma-70 factor family. ECF subfamily.</text>
</comment>
<evidence type="ECO:0000313" key="7">
    <source>
        <dbReference type="EMBL" id="BEG98889.1"/>
    </source>
</evidence>
<feature type="domain" description="RNA polymerase sigma factor 70 region 4 type 2" evidence="6">
    <location>
        <begin position="118"/>
        <end position="170"/>
    </location>
</feature>
<evidence type="ECO:0000256" key="4">
    <source>
        <dbReference type="ARBA" id="ARBA00023163"/>
    </source>
</evidence>
<dbReference type="InterPro" id="IPR013249">
    <property type="entry name" value="RNA_pol_sigma70_r4_t2"/>
</dbReference>
<name>A0ABM8ICL9_9BACE</name>
<evidence type="ECO:0000256" key="3">
    <source>
        <dbReference type="ARBA" id="ARBA00023082"/>
    </source>
</evidence>
<dbReference type="SUPFAM" id="SSF88946">
    <property type="entry name" value="Sigma2 domain of RNA polymerase sigma factors"/>
    <property type="match status" value="1"/>
</dbReference>
<dbReference type="Pfam" id="PF08281">
    <property type="entry name" value="Sigma70_r4_2"/>
    <property type="match status" value="1"/>
</dbReference>
<gene>
    <name evidence="7" type="ORF">BSYN_11540</name>
</gene>
<dbReference type="InterPro" id="IPR013325">
    <property type="entry name" value="RNA_pol_sigma_r2"/>
</dbReference>
<dbReference type="Pfam" id="PF04542">
    <property type="entry name" value="Sigma70_r2"/>
    <property type="match status" value="1"/>
</dbReference>
<dbReference type="InterPro" id="IPR014284">
    <property type="entry name" value="RNA_pol_sigma-70_dom"/>
</dbReference>
<protein>
    <submittedName>
        <fullName evidence="7">DNA-directed RNA polymerase sigma-70 factor</fullName>
    </submittedName>
</protein>
<dbReference type="InterPro" id="IPR036388">
    <property type="entry name" value="WH-like_DNA-bd_sf"/>
</dbReference>
<dbReference type="PANTHER" id="PTHR43133:SF46">
    <property type="entry name" value="RNA POLYMERASE SIGMA-70 FACTOR ECF SUBFAMILY"/>
    <property type="match status" value="1"/>
</dbReference>
<dbReference type="InterPro" id="IPR013324">
    <property type="entry name" value="RNA_pol_sigma_r3/r4-like"/>
</dbReference>
<keyword evidence="8" id="KW-1185">Reference proteome</keyword>
<dbReference type="EMBL" id="AP028055">
    <property type="protein sequence ID" value="BEG98889.1"/>
    <property type="molecule type" value="Genomic_DNA"/>
</dbReference>
<dbReference type="SUPFAM" id="SSF88659">
    <property type="entry name" value="Sigma3 and sigma4 domains of RNA polymerase sigma factors"/>
    <property type="match status" value="1"/>
</dbReference>
<evidence type="ECO:0000256" key="1">
    <source>
        <dbReference type="ARBA" id="ARBA00010641"/>
    </source>
</evidence>
<evidence type="ECO:0000259" key="5">
    <source>
        <dbReference type="Pfam" id="PF04542"/>
    </source>
</evidence>
<dbReference type="InterPro" id="IPR039425">
    <property type="entry name" value="RNA_pol_sigma-70-like"/>
</dbReference>
<keyword evidence="3" id="KW-0731">Sigma factor</keyword>
<dbReference type="InterPro" id="IPR007627">
    <property type="entry name" value="RNA_pol_sigma70_r2"/>
</dbReference>
<proteinExistence type="inferred from homology"/>
<keyword evidence="4" id="KW-0804">Transcription</keyword>
<dbReference type="CDD" id="cd06171">
    <property type="entry name" value="Sigma70_r4"/>
    <property type="match status" value="1"/>
</dbReference>
<reference evidence="7 8" key="1">
    <citation type="submission" date="2023-04" db="EMBL/GenBank/DDBJ databases">
        <title>Draft genome sequence of acteroides sedimenti strain YN3PY1.</title>
        <authorList>
            <person name="Yoshida N."/>
        </authorList>
    </citation>
    <scope>NUCLEOTIDE SEQUENCE [LARGE SCALE GENOMIC DNA]</scope>
    <source>
        <strain evidence="7 8">YN3PY1</strain>
    </source>
</reference>
<dbReference type="GO" id="GO:0000428">
    <property type="term" value="C:DNA-directed RNA polymerase complex"/>
    <property type="evidence" value="ECO:0007669"/>
    <property type="project" value="UniProtKB-KW"/>
</dbReference>
<dbReference type="Gene3D" id="1.10.10.10">
    <property type="entry name" value="Winged helix-like DNA-binding domain superfamily/Winged helix DNA-binding domain"/>
    <property type="match status" value="1"/>
</dbReference>
<evidence type="ECO:0000313" key="8">
    <source>
        <dbReference type="Proteomes" id="UP001496674"/>
    </source>
</evidence>
<sequence>MSEIEMTERCRAGDNIARKELYEQYAGQMLGICYRYAGDRDTAQDLLHDGFVKAFSSFDKFSYRGEGSLRAWLSRLMVNISLDYLRKNDINRQIITFEQLPENIEEPEEEDISLVPKQVLMKLISELPDGYRTVFNLAVMEELSHKEIGEKLGINERTSSSQLFRAKKLLAKKINEYIRDNNL</sequence>
<evidence type="ECO:0000256" key="2">
    <source>
        <dbReference type="ARBA" id="ARBA00023015"/>
    </source>
</evidence>
<accession>A0ABM8ICL9</accession>
<dbReference type="Gene3D" id="1.10.1740.10">
    <property type="match status" value="1"/>
</dbReference>
<feature type="domain" description="RNA polymerase sigma-70 region 2" evidence="5">
    <location>
        <begin position="21"/>
        <end position="89"/>
    </location>
</feature>
<dbReference type="Proteomes" id="UP001496674">
    <property type="component" value="Chromosome"/>
</dbReference>
<keyword evidence="2" id="KW-0805">Transcription regulation</keyword>
<dbReference type="PANTHER" id="PTHR43133">
    <property type="entry name" value="RNA POLYMERASE ECF-TYPE SIGMA FACTO"/>
    <property type="match status" value="1"/>
</dbReference>
<organism evidence="7 8">
    <name type="scientific">Bacteroides sedimenti</name>
    <dbReference type="NCBI Taxonomy" id="2136147"/>
    <lineage>
        <taxon>Bacteria</taxon>
        <taxon>Pseudomonadati</taxon>
        <taxon>Bacteroidota</taxon>
        <taxon>Bacteroidia</taxon>
        <taxon>Bacteroidales</taxon>
        <taxon>Bacteroidaceae</taxon>
        <taxon>Bacteroides</taxon>
    </lineage>
</organism>
<evidence type="ECO:0000259" key="6">
    <source>
        <dbReference type="Pfam" id="PF08281"/>
    </source>
</evidence>
<dbReference type="RefSeq" id="WP_353334094.1">
    <property type="nucleotide sequence ID" value="NZ_AP028055.1"/>
</dbReference>
<keyword evidence="7" id="KW-0240">DNA-directed RNA polymerase</keyword>
<dbReference type="NCBIfam" id="TIGR02937">
    <property type="entry name" value="sigma70-ECF"/>
    <property type="match status" value="1"/>
</dbReference>